<dbReference type="GO" id="GO:0032375">
    <property type="term" value="P:negative regulation of cholesterol transport"/>
    <property type="evidence" value="ECO:0007669"/>
    <property type="project" value="TreeGrafter"/>
</dbReference>
<sequence length="88" mass="10078">MKLAVAIAVLMLVFAAHTEAQEEEQTIEQRFATFQTQVKELTQDLAEKTKAALESIHQSDFATQSRSWFTEQFEKVKQKVEETFPKAS</sequence>
<evidence type="ECO:0000256" key="2">
    <source>
        <dbReference type="ARBA" id="ARBA00009204"/>
    </source>
</evidence>
<dbReference type="EMBL" id="KT717395">
    <property type="protein sequence ID" value="AMJ50238.1"/>
    <property type="molecule type" value="mRNA"/>
</dbReference>
<keyword evidence="3" id="KW-0813">Transport</keyword>
<dbReference type="GO" id="GO:0004859">
    <property type="term" value="F:phospholipase inhibitor activity"/>
    <property type="evidence" value="ECO:0007669"/>
    <property type="project" value="TreeGrafter"/>
</dbReference>
<dbReference type="GO" id="GO:0006869">
    <property type="term" value="P:lipid transport"/>
    <property type="evidence" value="ECO:0007669"/>
    <property type="project" value="UniProtKB-KW"/>
</dbReference>
<evidence type="ECO:0000256" key="3">
    <source>
        <dbReference type="ARBA" id="ARBA00022448"/>
    </source>
</evidence>
<reference evidence="8" key="2">
    <citation type="submission" date="2015-09" db="EMBL/GenBank/DDBJ databases">
        <title>Molecular cloning, characterization and expression analysis of a novel apolipoprotein C-I gene from Plecoglossus altivelis.</title>
        <authorList>
            <person name="Chen J."/>
            <person name="Li C."/>
        </authorList>
    </citation>
    <scope>NUCLEOTIDE SEQUENCE</scope>
</reference>
<reference evidence="9" key="1">
    <citation type="submission" date="2015-09" db="EMBL/GenBank/DDBJ databases">
        <title>Characterization of a novel apolipoprotein C-I gene in Plecoglossus altivelis.</title>
        <authorList>
            <person name="Li C.H."/>
            <person name="Chen J."/>
        </authorList>
    </citation>
    <scope>NUCLEOTIDE SEQUENCE</scope>
</reference>
<accession>A0A140CXB7</accession>
<dbReference type="GO" id="GO:0005504">
    <property type="term" value="F:fatty acid binding"/>
    <property type="evidence" value="ECO:0007669"/>
    <property type="project" value="TreeGrafter"/>
</dbReference>
<dbReference type="GO" id="GO:0042157">
    <property type="term" value="P:lipoprotein metabolic process"/>
    <property type="evidence" value="ECO:0007669"/>
    <property type="project" value="InterPro"/>
</dbReference>
<evidence type="ECO:0000256" key="7">
    <source>
        <dbReference type="SAM" id="SignalP"/>
    </source>
</evidence>
<dbReference type="EMBL" id="KT717396">
    <property type="protein sequence ID" value="AMJ50239.1"/>
    <property type="molecule type" value="Genomic_DNA"/>
</dbReference>
<organism evidence="9">
    <name type="scientific">Plecoglossus altivelis</name>
    <name type="common">Ayu sweetfish</name>
    <name type="synonym">Salmo altivelis</name>
    <dbReference type="NCBI Taxonomy" id="61084"/>
    <lineage>
        <taxon>Eukaryota</taxon>
        <taxon>Metazoa</taxon>
        <taxon>Chordata</taxon>
        <taxon>Craniata</taxon>
        <taxon>Vertebrata</taxon>
        <taxon>Euteleostomi</taxon>
        <taxon>Actinopterygii</taxon>
        <taxon>Neopterygii</taxon>
        <taxon>Teleostei</taxon>
        <taxon>Stomiati</taxon>
        <taxon>Osmeriformes</taxon>
        <taxon>Plecoglossus</taxon>
    </lineage>
</organism>
<evidence type="ECO:0000256" key="1">
    <source>
        <dbReference type="ARBA" id="ARBA00004613"/>
    </source>
</evidence>
<dbReference type="GO" id="GO:0034447">
    <property type="term" value="P:very-low-density lipoprotein particle clearance"/>
    <property type="evidence" value="ECO:0007669"/>
    <property type="project" value="TreeGrafter"/>
</dbReference>
<protein>
    <submittedName>
        <fullName evidence="9">Apolipoprotein C-I</fullName>
    </submittedName>
</protein>
<proteinExistence type="evidence at transcript level"/>
<dbReference type="InterPro" id="IPR043081">
    <property type="entry name" value="ApoC-1_sf"/>
</dbReference>
<evidence type="ECO:0000256" key="4">
    <source>
        <dbReference type="ARBA" id="ARBA00022525"/>
    </source>
</evidence>
<evidence type="ECO:0000313" key="8">
    <source>
        <dbReference type="EMBL" id="AMJ50238.1"/>
    </source>
</evidence>
<keyword evidence="5 7" id="KW-0732">Signal</keyword>
<feature type="signal peptide" evidence="7">
    <location>
        <begin position="1"/>
        <end position="20"/>
    </location>
</feature>
<dbReference type="GO" id="GO:0010916">
    <property type="term" value="P:negative regulation of very-low-density lipoprotein particle clearance"/>
    <property type="evidence" value="ECO:0007669"/>
    <property type="project" value="TreeGrafter"/>
</dbReference>
<comment type="subcellular location">
    <subcellularLocation>
        <location evidence="1">Secreted</location>
    </subcellularLocation>
</comment>
<dbReference type="GO" id="GO:0034361">
    <property type="term" value="C:very-low-density lipoprotein particle"/>
    <property type="evidence" value="ECO:0007669"/>
    <property type="project" value="TreeGrafter"/>
</dbReference>
<dbReference type="GO" id="GO:0006641">
    <property type="term" value="P:triglyceride metabolic process"/>
    <property type="evidence" value="ECO:0007669"/>
    <property type="project" value="TreeGrafter"/>
</dbReference>
<evidence type="ECO:0000313" key="9">
    <source>
        <dbReference type="EMBL" id="AMJ50239.1"/>
    </source>
</evidence>
<dbReference type="PANTHER" id="PTHR16565:SF2">
    <property type="entry name" value="APOLIPOPROTEIN C-I"/>
    <property type="match status" value="1"/>
</dbReference>
<keyword evidence="9" id="KW-0449">Lipoprotein</keyword>
<feature type="chain" id="PRO_5010929762" evidence="7">
    <location>
        <begin position="21"/>
        <end position="88"/>
    </location>
</feature>
<dbReference type="PANTHER" id="PTHR16565">
    <property type="entry name" value="APOLIPOPROTEIN C-I"/>
    <property type="match status" value="1"/>
</dbReference>
<keyword evidence="6" id="KW-0445">Lipid transport</keyword>
<dbReference type="GO" id="GO:0034364">
    <property type="term" value="C:high-density lipoprotein particle"/>
    <property type="evidence" value="ECO:0007669"/>
    <property type="project" value="TreeGrafter"/>
</dbReference>
<dbReference type="GO" id="GO:0050995">
    <property type="term" value="P:negative regulation of lipid catabolic process"/>
    <property type="evidence" value="ECO:0007669"/>
    <property type="project" value="TreeGrafter"/>
</dbReference>
<evidence type="ECO:0000256" key="5">
    <source>
        <dbReference type="ARBA" id="ARBA00022729"/>
    </source>
</evidence>
<evidence type="ECO:0000256" key="6">
    <source>
        <dbReference type="ARBA" id="ARBA00023055"/>
    </source>
</evidence>
<dbReference type="Gene3D" id="4.10.260.30">
    <property type="entry name" value="Apolipoprotein C-I"/>
    <property type="match status" value="1"/>
</dbReference>
<keyword evidence="4" id="KW-0964">Secreted</keyword>
<comment type="similarity">
    <text evidence="2">Belongs to the apolipoprotein C1 family.</text>
</comment>
<dbReference type="Pfam" id="PF04691">
    <property type="entry name" value="ApoC-I"/>
    <property type="match status" value="1"/>
</dbReference>
<dbReference type="AlphaFoldDB" id="A0A140CXB7"/>
<name>A0A140CXB7_PLEAT</name>
<dbReference type="InterPro" id="IPR006781">
    <property type="entry name" value="ApoC-I"/>
</dbReference>